<dbReference type="Proteomes" id="UP001189429">
    <property type="component" value="Unassembled WGS sequence"/>
</dbReference>
<evidence type="ECO:0000313" key="3">
    <source>
        <dbReference type="EMBL" id="CAK0809150.1"/>
    </source>
</evidence>
<sequence length="122" mass="12634">MAPSRGGRGARAGLGLLACLGLDGDGVCAKAASARADLFWRQGFLRVPGFADEREVAQLRSAMASLLQSWQKTAASGDGLAEASLSSLRSEGRSPTTGSCWTPRRRQASSWSPAPSTTPLAG</sequence>
<reference evidence="3" key="1">
    <citation type="submission" date="2023-10" db="EMBL/GenBank/DDBJ databases">
        <authorList>
            <person name="Chen Y."/>
            <person name="Shah S."/>
            <person name="Dougan E. K."/>
            <person name="Thang M."/>
            <person name="Chan C."/>
        </authorList>
    </citation>
    <scope>NUCLEOTIDE SEQUENCE [LARGE SCALE GENOMIC DNA]</scope>
</reference>
<proteinExistence type="predicted"/>
<comment type="caution">
    <text evidence="3">The sequence shown here is derived from an EMBL/GenBank/DDBJ whole genome shotgun (WGS) entry which is preliminary data.</text>
</comment>
<protein>
    <submittedName>
        <fullName evidence="3">Uncharacterized protein</fullName>
    </submittedName>
</protein>
<feature type="compositionally biased region" description="Low complexity" evidence="1">
    <location>
        <begin position="108"/>
        <end position="122"/>
    </location>
</feature>
<evidence type="ECO:0000313" key="4">
    <source>
        <dbReference type="Proteomes" id="UP001189429"/>
    </source>
</evidence>
<feature type="chain" id="PRO_5046726590" evidence="2">
    <location>
        <begin position="17"/>
        <end position="122"/>
    </location>
</feature>
<accession>A0ABN9QSJ5</accession>
<name>A0ABN9QSJ5_9DINO</name>
<feature type="region of interest" description="Disordered" evidence="1">
    <location>
        <begin position="81"/>
        <end position="122"/>
    </location>
</feature>
<gene>
    <name evidence="3" type="ORF">PCOR1329_LOCUS14470</name>
</gene>
<evidence type="ECO:0000256" key="1">
    <source>
        <dbReference type="SAM" id="MobiDB-lite"/>
    </source>
</evidence>
<organism evidence="3 4">
    <name type="scientific">Prorocentrum cordatum</name>
    <dbReference type="NCBI Taxonomy" id="2364126"/>
    <lineage>
        <taxon>Eukaryota</taxon>
        <taxon>Sar</taxon>
        <taxon>Alveolata</taxon>
        <taxon>Dinophyceae</taxon>
        <taxon>Prorocentrales</taxon>
        <taxon>Prorocentraceae</taxon>
        <taxon>Prorocentrum</taxon>
    </lineage>
</organism>
<keyword evidence="4" id="KW-1185">Reference proteome</keyword>
<keyword evidence="2" id="KW-0732">Signal</keyword>
<dbReference type="EMBL" id="CAUYUJ010004324">
    <property type="protein sequence ID" value="CAK0809150.1"/>
    <property type="molecule type" value="Genomic_DNA"/>
</dbReference>
<evidence type="ECO:0000256" key="2">
    <source>
        <dbReference type="SAM" id="SignalP"/>
    </source>
</evidence>
<dbReference type="Gene3D" id="2.60.120.620">
    <property type="entry name" value="q2cbj1_9rhob like domain"/>
    <property type="match status" value="1"/>
</dbReference>
<feature type="signal peptide" evidence="2">
    <location>
        <begin position="1"/>
        <end position="16"/>
    </location>
</feature>